<dbReference type="Proteomes" id="UP000199391">
    <property type="component" value="Unassembled WGS sequence"/>
</dbReference>
<keyword evidence="2" id="KW-0472">Membrane</keyword>
<feature type="region of interest" description="Disordered" evidence="1">
    <location>
        <begin position="59"/>
        <end position="95"/>
    </location>
</feature>
<evidence type="ECO:0000256" key="1">
    <source>
        <dbReference type="SAM" id="MobiDB-lite"/>
    </source>
</evidence>
<dbReference type="STRING" id="1035707.SAMN05216552_103460"/>
<gene>
    <name evidence="3" type="ORF">SAMN05216552_103460</name>
</gene>
<keyword evidence="2" id="KW-1133">Transmembrane helix</keyword>
<reference evidence="4" key="1">
    <citation type="submission" date="2016-10" db="EMBL/GenBank/DDBJ databases">
        <authorList>
            <person name="Varghese N."/>
            <person name="Submissions S."/>
        </authorList>
    </citation>
    <scope>NUCLEOTIDE SEQUENCE [LARGE SCALE GENOMIC DNA]</scope>
    <source>
        <strain evidence="4">CGMCC 1.11014</strain>
    </source>
</reference>
<proteinExistence type="predicted"/>
<organism evidence="3 4">
    <name type="scientific">Pseudoduganella namucuonensis</name>
    <dbReference type="NCBI Taxonomy" id="1035707"/>
    <lineage>
        <taxon>Bacteria</taxon>
        <taxon>Pseudomonadati</taxon>
        <taxon>Pseudomonadota</taxon>
        <taxon>Betaproteobacteria</taxon>
        <taxon>Burkholderiales</taxon>
        <taxon>Oxalobacteraceae</taxon>
        <taxon>Telluria group</taxon>
        <taxon>Pseudoduganella</taxon>
    </lineage>
</organism>
<evidence type="ECO:0000313" key="3">
    <source>
        <dbReference type="EMBL" id="SFV11642.1"/>
    </source>
</evidence>
<protein>
    <submittedName>
        <fullName evidence="3">Uncharacterized protein</fullName>
    </submittedName>
</protein>
<evidence type="ECO:0000313" key="4">
    <source>
        <dbReference type="Proteomes" id="UP000199391"/>
    </source>
</evidence>
<feature type="compositionally biased region" description="Basic and acidic residues" evidence="1">
    <location>
        <begin position="61"/>
        <end position="73"/>
    </location>
</feature>
<feature type="region of interest" description="Disordered" evidence="1">
    <location>
        <begin position="119"/>
        <end position="140"/>
    </location>
</feature>
<dbReference type="EMBL" id="FPBO01000034">
    <property type="protein sequence ID" value="SFV11642.1"/>
    <property type="molecule type" value="Genomic_DNA"/>
</dbReference>
<evidence type="ECO:0000256" key="2">
    <source>
        <dbReference type="SAM" id="Phobius"/>
    </source>
</evidence>
<name>A0A1I7LPL3_9BURK</name>
<accession>A0A1I7LPL3</accession>
<keyword evidence="4" id="KW-1185">Reference proteome</keyword>
<dbReference type="OrthoDB" id="8759412at2"/>
<feature type="transmembrane region" description="Helical" evidence="2">
    <location>
        <begin position="21"/>
        <end position="38"/>
    </location>
</feature>
<keyword evidence="2" id="KW-0812">Transmembrane</keyword>
<dbReference type="AlphaFoldDB" id="A0A1I7LPL3"/>
<sequence length="140" mass="15136">MGAHRGPAARRLNIGWQSQRVIATILVFFVLGLLFVNACSTSHSQLEHRHAAAGALQGDVEPAHDHDHDHEDAGAAPDVSGTKHTHKHNPGDHTHDVPLRLVLASVQFTFTPDWRPAPPVPVVSHTLDPIERPPKPPASA</sequence>
<dbReference type="RefSeq" id="WP_143133328.1">
    <property type="nucleotide sequence ID" value="NZ_FPBO01000034.1"/>
</dbReference>